<dbReference type="RefSeq" id="WP_152761794.1">
    <property type="nucleotide sequence ID" value="NZ_WHLY01000002.1"/>
</dbReference>
<comment type="caution">
    <text evidence="1">The sequence shown here is derived from an EMBL/GenBank/DDBJ whole genome shotgun (WGS) entry which is preliminary data.</text>
</comment>
<protein>
    <submittedName>
        <fullName evidence="1">Uncharacterized protein</fullName>
    </submittedName>
</protein>
<dbReference type="Proteomes" id="UP000479293">
    <property type="component" value="Unassembled WGS sequence"/>
</dbReference>
<keyword evidence="2" id="KW-1185">Reference proteome</keyword>
<evidence type="ECO:0000313" key="2">
    <source>
        <dbReference type="Proteomes" id="UP000479293"/>
    </source>
</evidence>
<gene>
    <name evidence="1" type="ORF">GBK04_17310</name>
</gene>
<dbReference type="EMBL" id="WHLY01000002">
    <property type="protein sequence ID" value="MPR35062.1"/>
    <property type="molecule type" value="Genomic_DNA"/>
</dbReference>
<reference evidence="1 2" key="1">
    <citation type="submission" date="2019-10" db="EMBL/GenBank/DDBJ databases">
        <title>Draft Genome Sequence of Cytophagaceae sp. SJW1-29.</title>
        <authorList>
            <person name="Choi A."/>
        </authorList>
    </citation>
    <scope>NUCLEOTIDE SEQUENCE [LARGE SCALE GENOMIC DNA]</scope>
    <source>
        <strain evidence="1 2">SJW1-29</strain>
    </source>
</reference>
<evidence type="ECO:0000313" key="1">
    <source>
        <dbReference type="EMBL" id="MPR35062.1"/>
    </source>
</evidence>
<sequence>MDKLYQPILVTSPEPNHAPQDVLTLTQFLDLLKEEEDYYPGEQHNTVLMITRLRKIFYDQWGWNTQLVRARAHIETRYQVTVVDDPADVNVPIKHAKPIPRYKDNEYQPRHRVITYRADDRVYGSSRVGKVPDIYKNDHQEVVLPDGFYCDVAHILAGLDAANFPQVVSPLPSFLSFLNGLVPHVDANIDVATWLGDIGSSSGDFLFKYLKNDSKPIGSHAEQQSIDLETPGSDMLGNIDTYVIARHYAISSANGQRVTEILKDYYMSDQKGSTFRQNRFSIYCQAVGLKGWDGDKFANEAQWLAYYYKQLRNDVCFQVFSLTVENLKSILLMIRIFFNGFPEVLKLDLLLRIYLNALKGLIKQESHPRLA</sequence>
<dbReference type="AlphaFoldDB" id="A0A7C9BBS2"/>
<name>A0A7C9BBS2_9BACT</name>
<organism evidence="1 2">
    <name type="scientific">Salmonirosea aquatica</name>
    <dbReference type="NCBI Taxonomy" id="2654236"/>
    <lineage>
        <taxon>Bacteria</taxon>
        <taxon>Pseudomonadati</taxon>
        <taxon>Bacteroidota</taxon>
        <taxon>Cytophagia</taxon>
        <taxon>Cytophagales</taxon>
        <taxon>Spirosomataceae</taxon>
        <taxon>Salmonirosea</taxon>
    </lineage>
</organism>
<accession>A0A7C9BBS2</accession>
<proteinExistence type="predicted"/>